<dbReference type="Proteomes" id="UP000069205">
    <property type="component" value="Chromosome"/>
</dbReference>
<evidence type="ECO:0000313" key="3">
    <source>
        <dbReference type="Proteomes" id="UP000069205"/>
    </source>
</evidence>
<reference evidence="2 3" key="1">
    <citation type="journal article" date="2015" name="Proc. Natl. Acad. Sci. U.S.A.">
        <title>Expanded metabolic versatility of ubiquitous nitrite-oxidizing bacteria from the genus Nitrospira.</title>
        <authorList>
            <person name="Koch H."/>
            <person name="Lucker S."/>
            <person name="Albertsen M."/>
            <person name="Kitzinger K."/>
            <person name="Herbold C."/>
            <person name="Spieck E."/>
            <person name="Nielsen P.H."/>
            <person name="Wagner M."/>
            <person name="Daims H."/>
        </authorList>
    </citation>
    <scope>NUCLEOTIDE SEQUENCE [LARGE SCALE GENOMIC DNA]</scope>
    <source>
        <strain evidence="2 3">NSP M-1</strain>
    </source>
</reference>
<name>A0A0K2GI20_NITMO</name>
<feature type="domain" description="Peptidase C1A papain C-terminal" evidence="1">
    <location>
        <begin position="38"/>
        <end position="241"/>
    </location>
</feature>
<dbReference type="Gene3D" id="3.90.70.10">
    <property type="entry name" value="Cysteine proteinases"/>
    <property type="match status" value="1"/>
</dbReference>
<dbReference type="STRING" id="42253.NITMOv2_4117"/>
<keyword evidence="3" id="KW-1185">Reference proteome</keyword>
<dbReference type="CDD" id="cd02619">
    <property type="entry name" value="Peptidase_C1"/>
    <property type="match status" value="1"/>
</dbReference>
<organism evidence="2 3">
    <name type="scientific">Nitrospira moscoviensis</name>
    <dbReference type="NCBI Taxonomy" id="42253"/>
    <lineage>
        <taxon>Bacteria</taxon>
        <taxon>Pseudomonadati</taxon>
        <taxon>Nitrospirota</taxon>
        <taxon>Nitrospiria</taxon>
        <taxon>Nitrospirales</taxon>
        <taxon>Nitrospiraceae</taxon>
        <taxon>Nitrospira</taxon>
    </lineage>
</organism>
<evidence type="ECO:0000313" key="2">
    <source>
        <dbReference type="EMBL" id="ALA60499.1"/>
    </source>
</evidence>
<dbReference type="RefSeq" id="WP_053381349.1">
    <property type="nucleotide sequence ID" value="NZ_CP011801.1"/>
</dbReference>
<dbReference type="EMBL" id="CP011801">
    <property type="protein sequence ID" value="ALA60499.1"/>
    <property type="molecule type" value="Genomic_DNA"/>
</dbReference>
<dbReference type="InterPro" id="IPR038765">
    <property type="entry name" value="Papain-like_cys_pep_sf"/>
</dbReference>
<dbReference type="AlphaFoldDB" id="A0A0K2GI20"/>
<dbReference type="Pfam" id="PF00112">
    <property type="entry name" value="Peptidase_C1"/>
    <property type="match status" value="1"/>
</dbReference>
<protein>
    <recommendedName>
        <fullName evidence="1">Peptidase C1A papain C-terminal domain-containing protein</fullName>
    </recommendedName>
</protein>
<dbReference type="PATRIC" id="fig|42253.5.peg.4065"/>
<dbReference type="InterPro" id="IPR000668">
    <property type="entry name" value="Peptidase_C1A_C"/>
</dbReference>
<dbReference type="GO" id="GO:0008234">
    <property type="term" value="F:cysteine-type peptidase activity"/>
    <property type="evidence" value="ECO:0007669"/>
    <property type="project" value="InterPro"/>
</dbReference>
<dbReference type="SUPFAM" id="SSF54001">
    <property type="entry name" value="Cysteine proteinases"/>
    <property type="match status" value="1"/>
</dbReference>
<dbReference type="OrthoDB" id="1491023at2"/>
<dbReference type="KEGG" id="nmv:NITMOv2_4117"/>
<sequence>MPTAKPSSPVPLAQRRFDARPDTVDFRDRMYEATLVEVPPRIDLAAYKKKRVPILDQGREGACTGFGLATVANYLLRGRTVQPDKTPVSPRMLYEMAKRYDEWPGEKYEGSSARGAMKGWYKHGVCASAVWPYDPKKPDPHMTQTRAADALNRPLGAYYRVNHKDLVAMHAALAEVGILYATATVHQGWDQVDTRTGVIPLAEGIQGGHAFAIVAYDHRGLWIQNSWGTAWGLNGFALITYDDWLANGSDVWVARLAVPVLMQQTATVVAVGTMVSAPSLASTYADLRPHVISIGNDGRLRPTDTFGTTEHDVVEIFERTLPRTIKSWKRKRLLLYAHGGLVAEDVALQRVAEYREALLKAEIYPLAFVWKTDYWTTVKNILTDAVRQRRPEGLWDTAKDFMLDRVDDVLEPLARMLSGKAVWDEMKENALLSTKDPDGGARFVLEQLAALMRRDTSIELHVLGHSAGSIFLAPIVQALTSKGAIPNGPMKGEKGHNQTIATCTLWAPACTVDLFKQAYLPAITSSAIGRLTLFTLTDQAERDDHCANIYHKSLLYLVSNAFEAIPRIPVIRKDGTPILGMERFVTDDAALRTLFAVGKADWIKAPNGDAIGTKTASRSQSHGDFDDDGPTLQATLARILNEGKVTQRFPIKRSAHSLRDVRRTLALKSEGDRRVGA</sequence>
<accession>A0A0K2GI20</accession>
<gene>
    <name evidence="2" type="ORF">NITMOv2_4117</name>
</gene>
<proteinExistence type="predicted"/>
<evidence type="ECO:0000259" key="1">
    <source>
        <dbReference type="Pfam" id="PF00112"/>
    </source>
</evidence>
<dbReference type="GO" id="GO:0006508">
    <property type="term" value="P:proteolysis"/>
    <property type="evidence" value="ECO:0007669"/>
    <property type="project" value="InterPro"/>
</dbReference>